<evidence type="ECO:0000313" key="2">
    <source>
        <dbReference type="Proteomes" id="UP001177260"/>
    </source>
</evidence>
<sequence>MPSPLTEPVKLPCGLVFPNRLVKAAMAEMLADRTTNLPTPDLVEAYHKWGQSGWGGLLTGNVQVDISHLGTPFDPSLPADPYTSKHANTDLIKSYSRLAQAAQEHSSTPCIVQLCHPGRQSLRGAGHRGLCAPTIAPSAIPLTMGNGYLERLVSWVTFPAPREMGVGDIEAVTARFVDAARVMADAGFAGVELHGAHGYLIDQFLNLKTNHRTDTYGGSATNRAKFVLDIIAQIRAVVPSSFCVGIKLNSADHDHDDSGAFEDTMTQIGLLVDAGIDFLEISGGSYSDPKMMGTDESNRPSSTKNREAFFLTFSHETRTRYPSLTLLLTGGFRTRAGAEAALSQNACDLIGIGRPAAIAPHFPALMLDEESGADEAGLRLGRVRDQYQGAWVGRVVGKVMEVVLGGMVKGVGAGMESVDPKKPQHGQNKAGALLVNIEGRRRNNSTYATKLPYPHNRATQRKSEDEAASMILGSEGLPAHIAQDQARFVTLYPMSFVRVGRQSKQQHKDT</sequence>
<comment type="caution">
    <text evidence="1">The sequence shown here is derived from an EMBL/GenBank/DDBJ whole genome shotgun (WGS) entry which is preliminary data.</text>
</comment>
<keyword evidence="2" id="KW-1185">Reference proteome</keyword>
<protein>
    <submittedName>
        <fullName evidence="1">Uncharacterized protein</fullName>
    </submittedName>
</protein>
<organism evidence="1 2">
    <name type="scientific">Aspergillus melleus</name>
    <dbReference type="NCBI Taxonomy" id="138277"/>
    <lineage>
        <taxon>Eukaryota</taxon>
        <taxon>Fungi</taxon>
        <taxon>Dikarya</taxon>
        <taxon>Ascomycota</taxon>
        <taxon>Pezizomycotina</taxon>
        <taxon>Eurotiomycetes</taxon>
        <taxon>Eurotiomycetidae</taxon>
        <taxon>Eurotiales</taxon>
        <taxon>Aspergillaceae</taxon>
        <taxon>Aspergillus</taxon>
        <taxon>Aspergillus subgen. Circumdati</taxon>
    </lineage>
</organism>
<accession>A0ACC3AUE7</accession>
<name>A0ACC3AUE7_9EURO</name>
<gene>
    <name evidence="1" type="ORF">N8T08_009020</name>
</gene>
<dbReference type="Proteomes" id="UP001177260">
    <property type="component" value="Unassembled WGS sequence"/>
</dbReference>
<reference evidence="1 2" key="1">
    <citation type="journal article" date="2023" name="ACS Omega">
        <title>Identification of the Neoaspergillic Acid Biosynthesis Gene Cluster by Establishing an In Vitro CRISPR-Ribonucleoprotein Genetic System in Aspergillus melleus.</title>
        <authorList>
            <person name="Yuan B."/>
            <person name="Grau M.F."/>
            <person name="Murata R.M."/>
            <person name="Torok T."/>
            <person name="Venkateswaran K."/>
            <person name="Stajich J.E."/>
            <person name="Wang C.C.C."/>
        </authorList>
    </citation>
    <scope>NUCLEOTIDE SEQUENCE [LARGE SCALE GENOMIC DNA]</scope>
    <source>
        <strain evidence="1 2">IMV 1140</strain>
    </source>
</reference>
<dbReference type="EMBL" id="JAOPJF010000063">
    <property type="protein sequence ID" value="KAK1141480.1"/>
    <property type="molecule type" value="Genomic_DNA"/>
</dbReference>
<evidence type="ECO:0000313" key="1">
    <source>
        <dbReference type="EMBL" id="KAK1141480.1"/>
    </source>
</evidence>
<proteinExistence type="predicted"/>